<keyword evidence="4" id="KW-1185">Reference proteome</keyword>
<dbReference type="AlphaFoldDB" id="A0A8T8WZ26"/>
<keyword evidence="1" id="KW-0732">Signal</keyword>
<dbReference type="Proteomes" id="UP000249497">
    <property type="component" value="Unassembled WGS sequence"/>
</dbReference>
<protein>
    <recommendedName>
        <fullName evidence="2">Yeast cell wall synthesis Kre9/Knh1-like N-terminal domain-containing protein</fullName>
    </recommendedName>
</protein>
<evidence type="ECO:0000259" key="2">
    <source>
        <dbReference type="Pfam" id="PF10342"/>
    </source>
</evidence>
<dbReference type="PANTHER" id="PTHR40633:SF6">
    <property type="entry name" value="MATRIX PROTEIN, PUTATIVE (AFU_ORTHOLOGUE AFUA_8G05410)-RELATED"/>
    <property type="match status" value="1"/>
</dbReference>
<gene>
    <name evidence="3" type="ORF">BO86DRAFT_410417</name>
</gene>
<dbReference type="PANTHER" id="PTHR40633">
    <property type="entry name" value="MATRIX PROTEIN, PUTATIVE (AFU_ORTHOLOGUE AFUA_8G05410)-RELATED"/>
    <property type="match status" value="1"/>
</dbReference>
<evidence type="ECO:0000313" key="4">
    <source>
        <dbReference type="Proteomes" id="UP000249497"/>
    </source>
</evidence>
<organism evidence="3 4">
    <name type="scientific">Aspergillus japonicus CBS 114.51</name>
    <dbReference type="NCBI Taxonomy" id="1448312"/>
    <lineage>
        <taxon>Eukaryota</taxon>
        <taxon>Fungi</taxon>
        <taxon>Dikarya</taxon>
        <taxon>Ascomycota</taxon>
        <taxon>Pezizomycotina</taxon>
        <taxon>Eurotiomycetes</taxon>
        <taxon>Eurotiomycetidae</taxon>
        <taxon>Eurotiales</taxon>
        <taxon>Aspergillaceae</taxon>
        <taxon>Aspergillus</taxon>
        <taxon>Aspergillus subgen. Circumdati</taxon>
    </lineage>
</organism>
<dbReference type="Pfam" id="PF10342">
    <property type="entry name" value="Kre9_KNH"/>
    <property type="match status" value="1"/>
</dbReference>
<dbReference type="OrthoDB" id="5589325at2759"/>
<dbReference type="InterPro" id="IPR018466">
    <property type="entry name" value="Kre9/Knh1-like_N"/>
</dbReference>
<dbReference type="EMBL" id="KZ824798">
    <property type="protein sequence ID" value="RAH81098.1"/>
    <property type="molecule type" value="Genomic_DNA"/>
</dbReference>
<dbReference type="GeneID" id="37178189"/>
<feature type="domain" description="Yeast cell wall synthesis Kre9/Knh1-like N-terminal" evidence="2">
    <location>
        <begin position="97"/>
        <end position="173"/>
    </location>
</feature>
<reference evidence="3 4" key="1">
    <citation type="submission" date="2018-02" db="EMBL/GenBank/DDBJ databases">
        <title>The genomes of Aspergillus section Nigri reveals drivers in fungal speciation.</title>
        <authorList>
            <consortium name="DOE Joint Genome Institute"/>
            <person name="Vesth T.C."/>
            <person name="Nybo J."/>
            <person name="Theobald S."/>
            <person name="Brandl J."/>
            <person name="Frisvad J.C."/>
            <person name="Nielsen K.F."/>
            <person name="Lyhne E.K."/>
            <person name="Kogle M.E."/>
            <person name="Kuo A."/>
            <person name="Riley R."/>
            <person name="Clum A."/>
            <person name="Nolan M."/>
            <person name="Lipzen A."/>
            <person name="Salamov A."/>
            <person name="Henrissat B."/>
            <person name="Wiebenga A."/>
            <person name="De vries R.P."/>
            <person name="Grigoriev I.V."/>
            <person name="Mortensen U.H."/>
            <person name="Andersen M.R."/>
            <person name="Baker S.E."/>
        </authorList>
    </citation>
    <scope>NUCLEOTIDE SEQUENCE [LARGE SCALE GENOMIC DNA]</scope>
    <source>
        <strain evidence="3 4">CBS 114.51</strain>
    </source>
</reference>
<proteinExistence type="predicted"/>
<evidence type="ECO:0000313" key="3">
    <source>
        <dbReference type="EMBL" id="RAH81098.1"/>
    </source>
</evidence>
<accession>A0A8T8WZ26</accession>
<name>A0A8T8WZ26_ASPJA</name>
<dbReference type="InterPro" id="IPR052982">
    <property type="entry name" value="SRP1/TIP1-like"/>
</dbReference>
<dbReference type="RefSeq" id="XP_025526992.1">
    <property type="nucleotide sequence ID" value="XM_025674497.1"/>
</dbReference>
<evidence type="ECO:0000256" key="1">
    <source>
        <dbReference type="ARBA" id="ARBA00022729"/>
    </source>
</evidence>
<sequence length="293" mass="30211">MRAGGEVLCISAFGNRQPASGGSGQMSPLRFLNRPDRARAIPQQVWLGRGVGKARVWVCGVCSSEMRASSSLAAAFACLAQIGIAEAALSFTQWPSVIRAGQPTTLNWQTDSDAPVTVTLRKGNSQNLDTVQTLASNAQGGSFTWIPDSTIENGDDYAFQIQQNGYVNYSGLLQVTGGVPASPATKAASTPVLKPSPTVLVASVIPPAPSPATPIATAYPTDTAPHDEMQTVQKGNDGQTFTVNAANDPSANAAGAANSKTAMAAYMQSGAASVRATGMGFMLGALAMVAYLV</sequence>